<dbReference type="EMBL" id="JAGVWD010000021">
    <property type="protein sequence ID" value="MBS3057325.1"/>
    <property type="molecule type" value="Genomic_DNA"/>
</dbReference>
<dbReference type="Proteomes" id="UP000677687">
    <property type="component" value="Unassembled WGS sequence"/>
</dbReference>
<organism evidence="2 3">
    <name type="scientific">Candidatus Iainarchaeum sp</name>
    <dbReference type="NCBI Taxonomy" id="3101447"/>
    <lineage>
        <taxon>Archaea</taxon>
        <taxon>Candidatus Iainarchaeota</taxon>
        <taxon>Candidatus Iainarchaeia</taxon>
        <taxon>Candidatus Iainarchaeales</taxon>
        <taxon>Candidatus Iainarchaeaceae</taxon>
        <taxon>Candidatus Iainarchaeum</taxon>
    </lineage>
</organism>
<evidence type="ECO:0000313" key="2">
    <source>
        <dbReference type="EMBL" id="MBS3057325.1"/>
    </source>
</evidence>
<dbReference type="AlphaFoldDB" id="A0A8T4L0C8"/>
<dbReference type="InterPro" id="IPR015077">
    <property type="entry name" value="DUF1858"/>
</dbReference>
<dbReference type="NCBIfam" id="TIGR03980">
    <property type="entry name" value="prismane_assoc"/>
    <property type="match status" value="1"/>
</dbReference>
<gene>
    <name evidence="2" type="ORF">J4415_01730</name>
</gene>
<reference evidence="2" key="1">
    <citation type="submission" date="2021-03" db="EMBL/GenBank/DDBJ databases">
        <authorList>
            <person name="Jaffe A."/>
        </authorList>
    </citation>
    <scope>NUCLEOTIDE SEQUENCE</scope>
    <source>
        <strain evidence="2">RIFCSPHIGHO2_01_FULL_AR10_44_11</strain>
    </source>
</reference>
<dbReference type="PANTHER" id="PTHR39341:SF1">
    <property type="entry name" value="DUF1858 DOMAIN-CONTAINING PROTEIN"/>
    <property type="match status" value="1"/>
</dbReference>
<dbReference type="InterPro" id="IPR038062">
    <property type="entry name" value="ScdA-like_N_sf"/>
</dbReference>
<reference evidence="2" key="2">
    <citation type="submission" date="2021-05" db="EMBL/GenBank/DDBJ databases">
        <title>Protein family content uncovers lineage relationships and bacterial pathway maintenance mechanisms in DPANN archaea.</title>
        <authorList>
            <person name="Castelle C.J."/>
            <person name="Meheust R."/>
            <person name="Jaffe A.L."/>
            <person name="Seitz K."/>
            <person name="Gong X."/>
            <person name="Baker B.J."/>
            <person name="Banfield J.F."/>
        </authorList>
    </citation>
    <scope>NUCLEOTIDE SEQUENCE</scope>
    <source>
        <strain evidence="2">RIFCSPHIGHO2_01_FULL_AR10_44_11</strain>
    </source>
</reference>
<evidence type="ECO:0000313" key="3">
    <source>
        <dbReference type="Proteomes" id="UP000677687"/>
    </source>
</evidence>
<proteinExistence type="predicted"/>
<dbReference type="Gene3D" id="1.10.3910.10">
    <property type="entry name" value="SP0561-like"/>
    <property type="match status" value="1"/>
</dbReference>
<evidence type="ECO:0000259" key="1">
    <source>
        <dbReference type="Pfam" id="PF08984"/>
    </source>
</evidence>
<comment type="caution">
    <text evidence="2">The sequence shown here is derived from an EMBL/GenBank/DDBJ whole genome shotgun (WGS) entry which is preliminary data.</text>
</comment>
<accession>A0A8T4L0C8</accession>
<dbReference type="SUPFAM" id="SSF140683">
    <property type="entry name" value="SP0561-like"/>
    <property type="match status" value="1"/>
</dbReference>
<dbReference type="PANTHER" id="PTHR39341">
    <property type="entry name" value="BSL7085 PROTEIN"/>
    <property type="match status" value="1"/>
</dbReference>
<feature type="domain" description="DUF1858" evidence="1">
    <location>
        <begin position="2"/>
        <end position="48"/>
    </location>
</feature>
<name>A0A8T4L0C8_9ARCH</name>
<sequence length="59" mass="6258">MLGEIASNYPKAAEILMAHGLHCIGCGVSAFETLEQGAKAHGMDDAEIKKMLKEINSAI</sequence>
<protein>
    <submittedName>
        <fullName evidence="2">DUF1858 domain-containing protein</fullName>
    </submittedName>
</protein>
<dbReference type="InterPro" id="IPR023883">
    <property type="entry name" value="CHP03980_redox-disulphide"/>
</dbReference>
<dbReference type="Pfam" id="PF08984">
    <property type="entry name" value="DUF1858"/>
    <property type="match status" value="1"/>
</dbReference>